<dbReference type="CDD" id="cd02440">
    <property type="entry name" value="AdoMet_MTases"/>
    <property type="match status" value="1"/>
</dbReference>
<dbReference type="OrthoDB" id="2013972at2759"/>
<dbReference type="Gene3D" id="3.40.50.150">
    <property type="entry name" value="Vaccinia Virus protein VP39"/>
    <property type="match status" value="1"/>
</dbReference>
<dbReference type="PANTHER" id="PTHR43591:SF14">
    <property type="entry name" value="METHYLTRANSFERASE"/>
    <property type="match status" value="1"/>
</dbReference>
<dbReference type="PANTHER" id="PTHR43591">
    <property type="entry name" value="METHYLTRANSFERASE"/>
    <property type="match status" value="1"/>
</dbReference>
<dbReference type="SUPFAM" id="SSF53335">
    <property type="entry name" value="S-adenosyl-L-methionine-dependent methyltransferases"/>
    <property type="match status" value="1"/>
</dbReference>
<proteinExistence type="inferred from homology"/>
<evidence type="ECO:0008006" key="5">
    <source>
        <dbReference type="Google" id="ProtNLM"/>
    </source>
</evidence>
<dbReference type="AlphaFoldDB" id="A0A167GXX4"/>
<evidence type="ECO:0000313" key="3">
    <source>
        <dbReference type="EMBL" id="OAA47233.1"/>
    </source>
</evidence>
<feature type="region of interest" description="Disordered" evidence="2">
    <location>
        <begin position="1"/>
        <end position="24"/>
    </location>
</feature>
<reference evidence="3 4" key="1">
    <citation type="journal article" date="2016" name="Genome Biol. Evol.">
        <title>Divergent and convergent evolution of fungal pathogenicity.</title>
        <authorList>
            <person name="Shang Y."/>
            <person name="Xiao G."/>
            <person name="Zheng P."/>
            <person name="Cen K."/>
            <person name="Zhan S."/>
            <person name="Wang C."/>
        </authorList>
    </citation>
    <scope>NUCLEOTIDE SEQUENCE [LARGE SCALE GENOMIC DNA]</scope>
    <source>
        <strain evidence="3 4">RCEF 3172</strain>
    </source>
</reference>
<comment type="similarity">
    <text evidence="1">Belongs to the methyltransferase superfamily. LaeA methyltransferase family.</text>
</comment>
<dbReference type="InterPro" id="IPR029063">
    <property type="entry name" value="SAM-dependent_MTases_sf"/>
</dbReference>
<evidence type="ECO:0000313" key="4">
    <source>
        <dbReference type="Proteomes" id="UP000076863"/>
    </source>
</evidence>
<keyword evidence="4" id="KW-1185">Reference proteome</keyword>
<evidence type="ECO:0000256" key="2">
    <source>
        <dbReference type="SAM" id="MobiDB-lite"/>
    </source>
</evidence>
<protein>
    <recommendedName>
        <fullName evidence="5">Methyltransferase</fullName>
    </recommendedName>
</protein>
<dbReference type="Pfam" id="PF13489">
    <property type="entry name" value="Methyltransf_23"/>
    <property type="match status" value="1"/>
</dbReference>
<gene>
    <name evidence="3" type="ORF">BBO_02688</name>
</gene>
<evidence type="ECO:0000256" key="1">
    <source>
        <dbReference type="ARBA" id="ARBA00038158"/>
    </source>
</evidence>
<dbReference type="EMBL" id="AZHA01000006">
    <property type="protein sequence ID" value="OAA47233.1"/>
    <property type="molecule type" value="Genomic_DNA"/>
</dbReference>
<dbReference type="Proteomes" id="UP000076863">
    <property type="component" value="Unassembled WGS sequence"/>
</dbReference>
<dbReference type="GO" id="GO:0008168">
    <property type="term" value="F:methyltransferase activity"/>
    <property type="evidence" value="ECO:0007669"/>
    <property type="project" value="TreeGrafter"/>
</dbReference>
<name>A0A167GXX4_9HYPO</name>
<organism evidence="3 4">
    <name type="scientific">Beauveria brongniartii RCEF 3172</name>
    <dbReference type="NCBI Taxonomy" id="1081107"/>
    <lineage>
        <taxon>Eukaryota</taxon>
        <taxon>Fungi</taxon>
        <taxon>Dikarya</taxon>
        <taxon>Ascomycota</taxon>
        <taxon>Pezizomycotina</taxon>
        <taxon>Sordariomycetes</taxon>
        <taxon>Hypocreomycetidae</taxon>
        <taxon>Hypocreales</taxon>
        <taxon>Cordycipitaceae</taxon>
        <taxon>Beauveria</taxon>
        <taxon>Beauveria brongniartii</taxon>
    </lineage>
</organism>
<comment type="caution">
    <text evidence="3">The sequence shown here is derived from an EMBL/GenBank/DDBJ whole genome shotgun (WGS) entry which is preliminary data.</text>
</comment>
<sequence>MSGSNPRGQGRDGGQGSPKDLSQYEFSFNSSLPSAEMEPDSTVEDIVESSWSLSESITNFPEEFGRTYHAYKAGSYAFPNDTIEQERLFLQFNALTRLFRGKIYFAPLSAQKPPRLVLDVATGTGEWAIQMGDEFPQAQIVATDLSPIQPEHVPPNVSFFVEDSSEPWEYSQKYDYIHTRVTAGCWSSFEEQIAKQAFENLQPGGWFESQELDSIITSDDDTLSQDSALSRWFHDMATAGAICDRPTMIAHTLREVYERVGFVDVQEQIFKMPSNAWPKDERLKDIGRMWERNFLTGLSGFSFSMFKKAFNRTQEEIEVALVDVRREFSDPRIHAYMPIWVVWGRKPYENE</sequence>
<accession>A0A167GXX4</accession>